<evidence type="ECO:0000256" key="2">
    <source>
        <dbReference type="ARBA" id="ARBA00010271"/>
    </source>
</evidence>
<dbReference type="OrthoDB" id="1924787at2759"/>
<sequence length="350" mass="39202">MTLQASLPPPWHAVRDCKIYILDLSTDVAPALGIPQCDINDPKVRMIMCGPEAVRECLVMLFAMPAQMCISNAMELQVWPLAEPGELPWSMQHMKAMPHMHFQYAGQYWLTQALRNASGVLTDNIDEACLVWVDTYCYHQKLADVGDLAAPIVGSQRPTFLYMAASCQKGNDNCGKFMRYSAAVAFNDTAPDVQVMCTTSKDSKSYSEVQLEMRNSVFCLLPPGDYPCSNRLSEAILSGCIPVFIGPPWHEIPFHRGEVDWASMAVFLNITSEPSWLESPDCRSKQQKWYQSADVGFATVAVPDLPAAYEYLRRMPKDALQRHQAALERVIVVVLHFVEAHRHCLGLFAP</sequence>
<dbReference type="PANTHER" id="PTHR11062">
    <property type="entry name" value="EXOSTOSIN HEPARAN SULFATE GLYCOSYLTRANSFERASE -RELATED"/>
    <property type="match status" value="1"/>
</dbReference>
<dbReference type="RefSeq" id="XP_005844432.1">
    <property type="nucleotide sequence ID" value="XM_005844370.1"/>
</dbReference>
<comment type="similarity">
    <text evidence="2">Belongs to the glycosyltransferase 47 family.</text>
</comment>
<dbReference type="eggNOG" id="KOG1021">
    <property type="taxonomic scope" value="Eukaryota"/>
</dbReference>
<dbReference type="InterPro" id="IPR040911">
    <property type="entry name" value="Exostosin_GT47"/>
</dbReference>
<dbReference type="Proteomes" id="UP000008141">
    <property type="component" value="Unassembled WGS sequence"/>
</dbReference>
<keyword evidence="6" id="KW-1185">Reference proteome</keyword>
<dbReference type="GeneID" id="17351732"/>
<gene>
    <name evidence="5" type="ORF">CHLNCDRAFT_54573</name>
</gene>
<dbReference type="InParanoid" id="E1ZPI6"/>
<reference evidence="5 6" key="1">
    <citation type="journal article" date="2010" name="Plant Cell">
        <title>The Chlorella variabilis NC64A genome reveals adaptation to photosymbiosis, coevolution with viruses, and cryptic sex.</title>
        <authorList>
            <person name="Blanc G."/>
            <person name="Duncan G."/>
            <person name="Agarkova I."/>
            <person name="Borodovsky M."/>
            <person name="Gurnon J."/>
            <person name="Kuo A."/>
            <person name="Lindquist E."/>
            <person name="Lucas S."/>
            <person name="Pangilinan J."/>
            <person name="Polle J."/>
            <person name="Salamov A."/>
            <person name="Terry A."/>
            <person name="Yamada T."/>
            <person name="Dunigan D.D."/>
            <person name="Grigoriev I.V."/>
            <person name="Claverie J.M."/>
            <person name="Van Etten J.L."/>
        </authorList>
    </citation>
    <scope>NUCLEOTIDE SEQUENCE [LARGE SCALE GENOMIC DNA]</scope>
    <source>
        <strain evidence="5 6">NC64A</strain>
    </source>
</reference>
<dbReference type="AlphaFoldDB" id="E1ZPI6"/>
<proteinExistence type="inferred from homology"/>
<dbReference type="Pfam" id="PF03016">
    <property type="entry name" value="Exostosin_GT47"/>
    <property type="match status" value="1"/>
</dbReference>
<accession>E1ZPI6</accession>
<dbReference type="InterPro" id="IPR004263">
    <property type="entry name" value="Exostosin"/>
</dbReference>
<dbReference type="GO" id="GO:0016757">
    <property type="term" value="F:glycosyltransferase activity"/>
    <property type="evidence" value="ECO:0007669"/>
    <property type="project" value="InterPro"/>
</dbReference>
<dbReference type="KEGG" id="cvr:CHLNCDRAFT_54573"/>
<dbReference type="GO" id="GO:0000139">
    <property type="term" value="C:Golgi membrane"/>
    <property type="evidence" value="ECO:0007669"/>
    <property type="project" value="UniProtKB-SubCell"/>
</dbReference>
<evidence type="ECO:0000313" key="6">
    <source>
        <dbReference type="Proteomes" id="UP000008141"/>
    </source>
</evidence>
<comment type="subcellular location">
    <subcellularLocation>
        <location evidence="1">Golgi apparatus membrane</location>
        <topology evidence="1">Single-pass type II membrane protein</topology>
    </subcellularLocation>
</comment>
<protein>
    <recommendedName>
        <fullName evidence="4">Exostosin GT47 domain-containing protein</fullName>
    </recommendedName>
</protein>
<evidence type="ECO:0000259" key="4">
    <source>
        <dbReference type="Pfam" id="PF03016"/>
    </source>
</evidence>
<name>E1ZPI6_CHLVA</name>
<evidence type="ECO:0000256" key="3">
    <source>
        <dbReference type="ARBA" id="ARBA00023034"/>
    </source>
</evidence>
<feature type="domain" description="Exostosin GT47" evidence="4">
    <location>
        <begin position="144"/>
        <end position="270"/>
    </location>
</feature>
<organism evidence="6">
    <name type="scientific">Chlorella variabilis</name>
    <name type="common">Green alga</name>
    <dbReference type="NCBI Taxonomy" id="554065"/>
    <lineage>
        <taxon>Eukaryota</taxon>
        <taxon>Viridiplantae</taxon>
        <taxon>Chlorophyta</taxon>
        <taxon>core chlorophytes</taxon>
        <taxon>Trebouxiophyceae</taxon>
        <taxon>Chlorellales</taxon>
        <taxon>Chlorellaceae</taxon>
        <taxon>Chlorella clade</taxon>
        <taxon>Chlorella</taxon>
    </lineage>
</organism>
<dbReference type="PANTHER" id="PTHR11062:SF281">
    <property type="entry name" value="EXOSTOSIN-LIKE 2"/>
    <property type="match status" value="1"/>
</dbReference>
<dbReference type="OMA" id="CISNAME"/>
<evidence type="ECO:0000256" key="1">
    <source>
        <dbReference type="ARBA" id="ARBA00004323"/>
    </source>
</evidence>
<keyword evidence="3" id="KW-0333">Golgi apparatus</keyword>
<dbReference type="EMBL" id="GL433857">
    <property type="protein sequence ID" value="EFN52330.1"/>
    <property type="molecule type" value="Genomic_DNA"/>
</dbReference>
<evidence type="ECO:0000313" key="5">
    <source>
        <dbReference type="EMBL" id="EFN52330.1"/>
    </source>
</evidence>